<dbReference type="Proteomes" id="UP000242696">
    <property type="component" value="Segment"/>
</dbReference>
<dbReference type="OrthoDB" id="29492at10239"/>
<dbReference type="KEGG" id="vg:35414682"/>
<name>A0A2H5AJH0_9VIRU</name>
<accession>A0A2H5AJH0</accession>
<dbReference type="GeneID" id="35414682"/>
<proteinExistence type="predicted"/>
<organism evidence="1">
    <name type="scientific">black bullhead herpesvirus</name>
    <dbReference type="NCBI Taxonomy" id="508441"/>
    <lineage>
        <taxon>Viruses</taxon>
        <taxon>Duplodnaviria</taxon>
        <taxon>Heunggongvirae</taxon>
        <taxon>Peploviricota</taxon>
        <taxon>Herviviricetes</taxon>
        <taxon>Herpesvirales</taxon>
        <taxon>Alloherpesviridae</taxon>
        <taxon>Ictavirus</taxon>
        <taxon>Ictavirus ictaluridallo2</taxon>
    </lineage>
</organism>
<dbReference type="RefSeq" id="YP_009447862.1">
    <property type="nucleotide sequence ID" value="NC_036579.1"/>
</dbReference>
<keyword evidence="2" id="KW-1185">Reference proteome</keyword>
<protein>
    <submittedName>
        <fullName evidence="1">ORF37</fullName>
    </submittedName>
</protein>
<dbReference type="EMBL" id="MG271984">
    <property type="protein sequence ID" value="AUG72290.1"/>
    <property type="molecule type" value="Genomic_DNA"/>
</dbReference>
<evidence type="ECO:0000313" key="2">
    <source>
        <dbReference type="Proteomes" id="UP000242696"/>
    </source>
</evidence>
<sequence length="639" mass="71635">MYTSGQQQQQNAKNDIVTLVFRDQIPYTPTVDDVALNNLIAIIQKTHGLKQYTIRMISGTEFWGVIRGVFNDDRIFGNTVSEMMNNLNLTYAIDDFCTKQLLELFPDHVTEMQHLAGLLSKSLGRTGFYRHLTETFKRHMLWSVLTNFSPVAYYPAGTISRADETHKLFGREIVDGLRRVEETVLTTPGFRALIDPPKVGGLLRLIPGIPPNTARAIGMVYETIRKSLTLEEARTLGVTLIELLRRQYSGYLPVVPQVDLTETVMLYVHELDKCLLMDKRGRVFYAMGEPISRSQPLSSPVSQMSASTMKFQSLFDDYMRAAAMNAKRTVVTAPQPTPLVDGRTPITRELNDGQISKNVFDNLIQFTGQMNFHRRTAVAEASGLTVNPHMATPTNTALAHMLRTNSASLQEDMLHELNNRIGALTDHSTRFTSLRTVMSALQVRNFHAVGAQMESLHPDDRELVARVLATVANDGSLQEPPEIHRLPENTKLLCSFTTNISLPEVEELLHLWTITWETVFCGRNLFTRRKHALQYTTTGKHENEPGQGIQATFMDMLNTPGVLMDRLYPTKVTKLTFTELMVLSEKVETVTLPEIFAAQIGLNPSEVRLKKQEIPGETSGGTIIATEVAGELGVDGRFI</sequence>
<evidence type="ECO:0000313" key="1">
    <source>
        <dbReference type="EMBL" id="AUG72290.1"/>
    </source>
</evidence>
<reference evidence="1" key="1">
    <citation type="journal article" date="2018" name="Arch. Virol.">
        <title>Complete genome sequence and analysis of ictalurid herpesvirus 2.</title>
        <authorList>
            <person name="Borzak R."/>
            <person name="Haluk T."/>
            <person name="Bartha D."/>
            <person name="Doszpoly A."/>
        </authorList>
    </citation>
    <scope>NUCLEOTIDE SEQUENCE</scope>
    <source>
        <strain evidence="1">760/94</strain>
    </source>
</reference>